<dbReference type="VEuPathDB" id="TrichDB:TRFO_11019"/>
<dbReference type="EMBL" id="MLAK01001304">
    <property type="protein sequence ID" value="OHS94632.1"/>
    <property type="molecule type" value="Genomic_DNA"/>
</dbReference>
<dbReference type="RefSeq" id="XP_068347769.1">
    <property type="nucleotide sequence ID" value="XM_068495792.1"/>
</dbReference>
<keyword evidence="2" id="KW-0808">Transferase</keyword>
<dbReference type="Pfam" id="PF02450">
    <property type="entry name" value="LCAT"/>
    <property type="match status" value="1"/>
</dbReference>
<dbReference type="GO" id="GO:0006629">
    <property type="term" value="P:lipid metabolic process"/>
    <property type="evidence" value="ECO:0007669"/>
    <property type="project" value="InterPro"/>
</dbReference>
<name>A0A1J4J5X3_9EUKA</name>
<comment type="caution">
    <text evidence="2">The sequence shown here is derived from an EMBL/GenBank/DDBJ whole genome shotgun (WGS) entry which is preliminary data.</text>
</comment>
<dbReference type="InterPro" id="IPR029058">
    <property type="entry name" value="AB_hydrolase_fold"/>
</dbReference>
<dbReference type="Gene3D" id="3.40.50.1820">
    <property type="entry name" value="alpha/beta hydrolase"/>
    <property type="match status" value="1"/>
</dbReference>
<keyword evidence="2" id="KW-0012">Acyltransferase</keyword>
<dbReference type="GO" id="GO:0008374">
    <property type="term" value="F:O-acyltransferase activity"/>
    <property type="evidence" value="ECO:0007669"/>
    <property type="project" value="InterPro"/>
</dbReference>
<dbReference type="GeneID" id="94830496"/>
<gene>
    <name evidence="2" type="ORF">TRFO_11019</name>
</gene>
<proteinExistence type="predicted"/>
<reference evidence="2" key="1">
    <citation type="submission" date="2016-10" db="EMBL/GenBank/DDBJ databases">
        <authorList>
            <person name="Benchimol M."/>
            <person name="Almeida L.G."/>
            <person name="Vasconcelos A.T."/>
            <person name="Perreira-Neves A."/>
            <person name="Rosa I.A."/>
            <person name="Tasca T."/>
            <person name="Bogo M.R."/>
            <person name="de Souza W."/>
        </authorList>
    </citation>
    <scope>NUCLEOTIDE SEQUENCE [LARGE SCALE GENOMIC DNA]</scope>
    <source>
        <strain evidence="2">K</strain>
    </source>
</reference>
<feature type="signal peptide" evidence="1">
    <location>
        <begin position="1"/>
        <end position="17"/>
    </location>
</feature>
<feature type="chain" id="PRO_5012565880" evidence="1">
    <location>
        <begin position="18"/>
        <end position="393"/>
    </location>
</feature>
<protein>
    <submittedName>
        <fullName evidence="2">Lecithin:cholesterol acyltransferase family protein</fullName>
    </submittedName>
</protein>
<keyword evidence="3" id="KW-1185">Reference proteome</keyword>
<accession>A0A1J4J5X3</accession>
<organism evidence="2 3">
    <name type="scientific">Tritrichomonas foetus</name>
    <dbReference type="NCBI Taxonomy" id="1144522"/>
    <lineage>
        <taxon>Eukaryota</taxon>
        <taxon>Metamonada</taxon>
        <taxon>Parabasalia</taxon>
        <taxon>Tritrichomonadida</taxon>
        <taxon>Tritrichomonadidae</taxon>
        <taxon>Tritrichomonas</taxon>
    </lineage>
</organism>
<evidence type="ECO:0000313" key="2">
    <source>
        <dbReference type="EMBL" id="OHS94632.1"/>
    </source>
</evidence>
<sequence>MLISFLVLASSLKPVVITPGLMGSILSGNATTRPHWYCSKFTNKNVWFNDEYLVPPLWNCLFDYVSLRWDDKKNAAAEKEGISLDTVDFGGLGGVTFVDSLFEGIHVVPCYKPVVDRLLSLGYVERKSIFGIPHDWRYGLNYPDTFWNKVKNLIEEAYNMNHEKVVLIGHSMGGYLINYFTMNKTTKEWREKYIDQAIFLAPSFGGSFQTFQVLWSKSIPFLPILGEFPEVLSYIGGLNVHFPNHHIFGDKTMFIDKNGVNKTARDLKQVLLENGKFHNEGALKFFESTERFAQTMPVEIDFPCSLVYNSALDTLIGLETSGDEEVSIWGGGDLLVNAEGPEYVCKNWKNIECLNLNKQYPTANHLSIMWIDKTIDFIVDHIFNNSSNTKHHQ</sequence>
<dbReference type="AlphaFoldDB" id="A0A1J4J5X3"/>
<dbReference type="PANTHER" id="PTHR11440">
    <property type="entry name" value="LECITHIN-CHOLESTEROL ACYLTRANSFERASE-RELATED"/>
    <property type="match status" value="1"/>
</dbReference>
<dbReference type="SUPFAM" id="SSF53474">
    <property type="entry name" value="alpha/beta-Hydrolases"/>
    <property type="match status" value="1"/>
</dbReference>
<dbReference type="OrthoDB" id="190846at2759"/>
<evidence type="ECO:0000256" key="1">
    <source>
        <dbReference type="SAM" id="SignalP"/>
    </source>
</evidence>
<dbReference type="Proteomes" id="UP000179807">
    <property type="component" value="Unassembled WGS sequence"/>
</dbReference>
<dbReference type="InterPro" id="IPR003386">
    <property type="entry name" value="LACT/PDAT_acylTrfase"/>
</dbReference>
<keyword evidence="1" id="KW-0732">Signal</keyword>
<evidence type="ECO:0000313" key="3">
    <source>
        <dbReference type="Proteomes" id="UP000179807"/>
    </source>
</evidence>